<feature type="region of interest" description="Disordered" evidence="5">
    <location>
        <begin position="129"/>
        <end position="178"/>
    </location>
</feature>
<dbReference type="RefSeq" id="WP_184026639.1">
    <property type="nucleotide sequence ID" value="NZ_JACHFN010000003.1"/>
</dbReference>
<keyword evidence="3 6" id="KW-1133">Transmembrane helix</keyword>
<feature type="compositionally biased region" description="Pro residues" evidence="5">
    <location>
        <begin position="39"/>
        <end position="51"/>
    </location>
</feature>
<evidence type="ECO:0000256" key="1">
    <source>
        <dbReference type="ARBA" id="ARBA00004141"/>
    </source>
</evidence>
<dbReference type="EMBL" id="JACHFN010000003">
    <property type="protein sequence ID" value="MBB5233720.1"/>
    <property type="molecule type" value="Genomic_DNA"/>
</dbReference>
<sequence length="287" mass="29475">MTRDDRSDDPPQGPPPDQRPPTRPEVPSWVDEVLSAQSNPPPTAPSAPAPVPDITVASVDPAAVARPASSPPSGSSDLRIPETQAAQPRPTPLTPPDRTAPPQPAPRPAAQTAPTLLDSADDWIARATGGAARSPSMPGSSAPSAASPSPSPLQTEAVTHAPVPTRPPDPWALGQSAASGPVPGDIATRRLIAGLLAIVLGSFGVHKLYLGITTPGLIMLAVNVGVWIVALLLGLITFGIGLVVTLPLAGLVSGALGLLGLVEGILYLTKSDSDFYQQYVVEKKPWL</sequence>
<organism evidence="8 9">
    <name type="scientific">Deinococcus budaensis</name>
    <dbReference type="NCBI Taxonomy" id="1665626"/>
    <lineage>
        <taxon>Bacteria</taxon>
        <taxon>Thermotogati</taxon>
        <taxon>Deinococcota</taxon>
        <taxon>Deinococci</taxon>
        <taxon>Deinococcales</taxon>
        <taxon>Deinococcaceae</taxon>
        <taxon>Deinococcus</taxon>
    </lineage>
</organism>
<dbReference type="AlphaFoldDB" id="A0A7W8LPN2"/>
<feature type="domain" description="TM2" evidence="7">
    <location>
        <begin position="190"/>
        <end position="234"/>
    </location>
</feature>
<evidence type="ECO:0000256" key="5">
    <source>
        <dbReference type="SAM" id="MobiDB-lite"/>
    </source>
</evidence>
<dbReference type="Proteomes" id="UP000525389">
    <property type="component" value="Unassembled WGS sequence"/>
</dbReference>
<keyword evidence="9" id="KW-1185">Reference proteome</keyword>
<feature type="region of interest" description="Disordered" evidence="5">
    <location>
        <begin position="1"/>
        <end position="112"/>
    </location>
</feature>
<feature type="transmembrane region" description="Helical" evidence="6">
    <location>
        <begin position="191"/>
        <end position="210"/>
    </location>
</feature>
<comment type="subcellular location">
    <subcellularLocation>
        <location evidence="1">Membrane</location>
        <topology evidence="1">Multi-pass membrane protein</topology>
    </subcellularLocation>
</comment>
<proteinExistence type="predicted"/>
<evidence type="ECO:0000256" key="3">
    <source>
        <dbReference type="ARBA" id="ARBA00022989"/>
    </source>
</evidence>
<feature type="transmembrane region" description="Helical" evidence="6">
    <location>
        <begin position="217"/>
        <end position="242"/>
    </location>
</feature>
<name>A0A7W8LPN2_9DEIO</name>
<feature type="compositionally biased region" description="Pro residues" evidence="5">
    <location>
        <begin position="89"/>
        <end position="107"/>
    </location>
</feature>
<dbReference type="Pfam" id="PF05154">
    <property type="entry name" value="TM2"/>
    <property type="match status" value="1"/>
</dbReference>
<gene>
    <name evidence="8" type="ORF">HNQ09_001150</name>
</gene>
<protein>
    <submittedName>
        <fullName evidence="8">TM2 domain-containing membrane protein YozV</fullName>
    </submittedName>
</protein>
<feature type="compositionally biased region" description="Low complexity" evidence="5">
    <location>
        <begin position="129"/>
        <end position="148"/>
    </location>
</feature>
<feature type="compositionally biased region" description="Pro residues" evidence="5">
    <location>
        <begin position="11"/>
        <end position="24"/>
    </location>
</feature>
<evidence type="ECO:0000313" key="9">
    <source>
        <dbReference type="Proteomes" id="UP000525389"/>
    </source>
</evidence>
<evidence type="ECO:0000256" key="2">
    <source>
        <dbReference type="ARBA" id="ARBA00022692"/>
    </source>
</evidence>
<feature type="transmembrane region" description="Helical" evidence="6">
    <location>
        <begin position="248"/>
        <end position="268"/>
    </location>
</feature>
<feature type="compositionally biased region" description="Low complexity" evidence="5">
    <location>
        <begin position="56"/>
        <end position="76"/>
    </location>
</feature>
<evidence type="ECO:0000256" key="4">
    <source>
        <dbReference type="ARBA" id="ARBA00023136"/>
    </source>
</evidence>
<evidence type="ECO:0000313" key="8">
    <source>
        <dbReference type="EMBL" id="MBB5233720.1"/>
    </source>
</evidence>
<keyword evidence="2 6" id="KW-0812">Transmembrane</keyword>
<evidence type="ECO:0000259" key="7">
    <source>
        <dbReference type="Pfam" id="PF05154"/>
    </source>
</evidence>
<dbReference type="GO" id="GO:0016020">
    <property type="term" value="C:membrane"/>
    <property type="evidence" value="ECO:0007669"/>
    <property type="project" value="UniProtKB-SubCell"/>
</dbReference>
<keyword evidence="4 6" id="KW-0472">Membrane</keyword>
<dbReference type="InterPro" id="IPR007829">
    <property type="entry name" value="TM2"/>
</dbReference>
<reference evidence="8 9" key="1">
    <citation type="submission" date="2020-08" db="EMBL/GenBank/DDBJ databases">
        <title>Genomic Encyclopedia of Type Strains, Phase IV (KMG-IV): sequencing the most valuable type-strain genomes for metagenomic binning, comparative biology and taxonomic classification.</title>
        <authorList>
            <person name="Goeker M."/>
        </authorList>
    </citation>
    <scope>NUCLEOTIDE SEQUENCE [LARGE SCALE GENOMIC DNA]</scope>
    <source>
        <strain evidence="8 9">DSM 101791</strain>
    </source>
</reference>
<accession>A0A7W8LPN2</accession>
<comment type="caution">
    <text evidence="8">The sequence shown here is derived from an EMBL/GenBank/DDBJ whole genome shotgun (WGS) entry which is preliminary data.</text>
</comment>
<evidence type="ECO:0000256" key="6">
    <source>
        <dbReference type="SAM" id="Phobius"/>
    </source>
</evidence>